<keyword evidence="4" id="KW-1185">Reference proteome</keyword>
<feature type="transmembrane region" description="Helical" evidence="1">
    <location>
        <begin position="21"/>
        <end position="38"/>
    </location>
</feature>
<reference evidence="4" key="1">
    <citation type="journal article" date="2019" name="Curr. Biol.">
        <title>Genome Sequence of Striga asiatica Provides Insight into the Evolution of Plant Parasitism.</title>
        <authorList>
            <person name="Yoshida S."/>
            <person name="Kim S."/>
            <person name="Wafula E.K."/>
            <person name="Tanskanen J."/>
            <person name="Kim Y.M."/>
            <person name="Honaas L."/>
            <person name="Yang Z."/>
            <person name="Spallek T."/>
            <person name="Conn C.E."/>
            <person name="Ichihashi Y."/>
            <person name="Cheong K."/>
            <person name="Cui S."/>
            <person name="Der J.P."/>
            <person name="Gundlach H."/>
            <person name="Jiao Y."/>
            <person name="Hori C."/>
            <person name="Ishida J.K."/>
            <person name="Kasahara H."/>
            <person name="Kiba T."/>
            <person name="Kim M.S."/>
            <person name="Koo N."/>
            <person name="Laohavisit A."/>
            <person name="Lee Y.H."/>
            <person name="Lumba S."/>
            <person name="McCourt P."/>
            <person name="Mortimer J.C."/>
            <person name="Mutuku J.M."/>
            <person name="Nomura T."/>
            <person name="Sasaki-Sekimoto Y."/>
            <person name="Seto Y."/>
            <person name="Wang Y."/>
            <person name="Wakatake T."/>
            <person name="Sakakibara H."/>
            <person name="Demura T."/>
            <person name="Yamaguchi S."/>
            <person name="Yoneyama K."/>
            <person name="Manabe R.I."/>
            <person name="Nelson D.C."/>
            <person name="Schulman A.H."/>
            <person name="Timko M.P."/>
            <person name="dePamphilis C.W."/>
            <person name="Choi D."/>
            <person name="Shirasu K."/>
        </authorList>
    </citation>
    <scope>NUCLEOTIDE SEQUENCE [LARGE SCALE GENOMIC DNA]</scope>
    <source>
        <strain evidence="4">cv. UVA1</strain>
    </source>
</reference>
<sequence>MKISEMNSLIWPRYNRDQRGLMLIREQVVIIWLAQALFKPAQTSYLELQFGIIQLIMAHNITLFYLLKRSSRAHTKTQMGSGHFPNEGYGEAAYIRNIEVLDENYEIAPAPQLQYISPEKPNCYWARIGSPSETWGSYMFFGGPGRNVNCP</sequence>
<dbReference type="InterPro" id="IPR053168">
    <property type="entry name" value="Glutamic_endopeptidase"/>
</dbReference>
<dbReference type="Proteomes" id="UP000325081">
    <property type="component" value="Unassembled WGS sequence"/>
</dbReference>
<dbReference type="PANTHER" id="PTHR31589">
    <property type="entry name" value="PROTEIN, PUTATIVE (DUF239)-RELATED-RELATED"/>
    <property type="match status" value="1"/>
</dbReference>
<evidence type="ECO:0000313" key="4">
    <source>
        <dbReference type="Proteomes" id="UP000325081"/>
    </source>
</evidence>
<keyword evidence="1" id="KW-0812">Transmembrane</keyword>
<keyword evidence="1" id="KW-1133">Transmembrane helix</keyword>
<evidence type="ECO:0000259" key="2">
    <source>
        <dbReference type="PROSITE" id="PS52045"/>
    </source>
</evidence>
<dbReference type="Pfam" id="PF03080">
    <property type="entry name" value="Neprosin"/>
    <property type="match status" value="1"/>
</dbReference>
<dbReference type="OrthoDB" id="1858978at2759"/>
<comment type="caution">
    <text evidence="3">The sequence shown here is derived from an EMBL/GenBank/DDBJ whole genome shotgun (WGS) entry which is preliminary data.</text>
</comment>
<dbReference type="AlphaFoldDB" id="A0A5A7R5G1"/>
<evidence type="ECO:0000313" key="3">
    <source>
        <dbReference type="EMBL" id="GER51541.1"/>
    </source>
</evidence>
<dbReference type="PROSITE" id="PS52045">
    <property type="entry name" value="NEPROSIN_PEP_CD"/>
    <property type="match status" value="1"/>
</dbReference>
<dbReference type="InterPro" id="IPR004314">
    <property type="entry name" value="Neprosin"/>
</dbReference>
<dbReference type="EMBL" id="BKCP01009737">
    <property type="protein sequence ID" value="GER51541.1"/>
    <property type="molecule type" value="Genomic_DNA"/>
</dbReference>
<evidence type="ECO:0000256" key="1">
    <source>
        <dbReference type="SAM" id="Phobius"/>
    </source>
</evidence>
<protein>
    <recommendedName>
        <fullName evidence="2">Neprosin PEP catalytic domain-containing protein</fullName>
    </recommendedName>
</protein>
<dbReference type="PANTHER" id="PTHR31589:SF110">
    <property type="entry name" value="PROTEIN, PUTATIVE (DUF239)-RELATED"/>
    <property type="match status" value="1"/>
</dbReference>
<keyword evidence="1" id="KW-0472">Membrane</keyword>
<organism evidence="3 4">
    <name type="scientific">Striga asiatica</name>
    <name type="common">Asiatic witchweed</name>
    <name type="synonym">Buchnera asiatica</name>
    <dbReference type="NCBI Taxonomy" id="4170"/>
    <lineage>
        <taxon>Eukaryota</taxon>
        <taxon>Viridiplantae</taxon>
        <taxon>Streptophyta</taxon>
        <taxon>Embryophyta</taxon>
        <taxon>Tracheophyta</taxon>
        <taxon>Spermatophyta</taxon>
        <taxon>Magnoliopsida</taxon>
        <taxon>eudicotyledons</taxon>
        <taxon>Gunneridae</taxon>
        <taxon>Pentapetalae</taxon>
        <taxon>asterids</taxon>
        <taxon>lamiids</taxon>
        <taxon>Lamiales</taxon>
        <taxon>Orobanchaceae</taxon>
        <taxon>Buchnereae</taxon>
        <taxon>Striga</taxon>
    </lineage>
</organism>
<name>A0A5A7R5G1_STRAF</name>
<accession>A0A5A7R5G1</accession>
<feature type="transmembrane region" description="Helical" evidence="1">
    <location>
        <begin position="50"/>
        <end position="67"/>
    </location>
</feature>
<feature type="domain" description="Neprosin PEP catalytic" evidence="2">
    <location>
        <begin position="1"/>
        <end position="151"/>
    </location>
</feature>
<proteinExistence type="predicted"/>
<gene>
    <name evidence="3" type="ORF">STAS_28925</name>
</gene>